<protein>
    <submittedName>
        <fullName evidence="2">Uncharacterized protein</fullName>
    </submittedName>
</protein>
<feature type="region of interest" description="Disordered" evidence="1">
    <location>
        <begin position="23"/>
        <end position="71"/>
    </location>
</feature>
<evidence type="ECO:0000313" key="3">
    <source>
        <dbReference type="Proteomes" id="UP000441717"/>
    </source>
</evidence>
<proteinExistence type="predicted"/>
<evidence type="ECO:0000313" key="2">
    <source>
        <dbReference type="EMBL" id="MQL51576.1"/>
    </source>
</evidence>
<sequence>MVYLLLLVSLALFATVMLITWQSGAPNPSPGSGRRGNDRQTAPARITPGKGGPAAPERPVTPGEGEPEGYNPPFPGITIALIIPPTAPPAEKGWFPGPFRRRL</sequence>
<organism evidence="2 3">
    <name type="scientific">Desulfofundulus thermobenzoicus</name>
    <dbReference type="NCBI Taxonomy" id="29376"/>
    <lineage>
        <taxon>Bacteria</taxon>
        <taxon>Bacillati</taxon>
        <taxon>Bacillota</taxon>
        <taxon>Clostridia</taxon>
        <taxon>Eubacteriales</taxon>
        <taxon>Peptococcaceae</taxon>
        <taxon>Desulfofundulus</taxon>
    </lineage>
</organism>
<dbReference type="AlphaFoldDB" id="A0A6N7INJ2"/>
<dbReference type="EMBL" id="WHYR01000009">
    <property type="protein sequence ID" value="MQL51576.1"/>
    <property type="molecule type" value="Genomic_DNA"/>
</dbReference>
<reference evidence="2 3" key="1">
    <citation type="submission" date="2019-10" db="EMBL/GenBank/DDBJ databases">
        <title>Comparative genomics of sulfur disproportionating microorganisms.</title>
        <authorList>
            <person name="Ward L.M."/>
            <person name="Bertran E."/>
            <person name="Johnston D."/>
        </authorList>
    </citation>
    <scope>NUCLEOTIDE SEQUENCE [LARGE SCALE GENOMIC DNA]</scope>
    <source>
        <strain evidence="2 3">DSM 14055</strain>
    </source>
</reference>
<dbReference type="Proteomes" id="UP000441717">
    <property type="component" value="Unassembled WGS sequence"/>
</dbReference>
<dbReference type="RefSeq" id="WP_152945507.1">
    <property type="nucleotide sequence ID" value="NZ_WHYR01000009.1"/>
</dbReference>
<evidence type="ECO:0000256" key="1">
    <source>
        <dbReference type="SAM" id="MobiDB-lite"/>
    </source>
</evidence>
<keyword evidence="3" id="KW-1185">Reference proteome</keyword>
<name>A0A6N7INJ2_9FIRM</name>
<gene>
    <name evidence="2" type="ORF">GFC01_04730</name>
</gene>
<accession>A0A6N7INJ2</accession>
<comment type="caution">
    <text evidence="2">The sequence shown here is derived from an EMBL/GenBank/DDBJ whole genome shotgun (WGS) entry which is preliminary data.</text>
</comment>